<keyword evidence="2" id="KW-1185">Reference proteome</keyword>
<accession>A0ABQ9G5N7</accession>
<dbReference type="EMBL" id="JARBHB010000015">
    <property type="protein sequence ID" value="KAJ8867769.1"/>
    <property type="molecule type" value="Genomic_DNA"/>
</dbReference>
<organism evidence="1 2">
    <name type="scientific">Dryococelus australis</name>
    <dbReference type="NCBI Taxonomy" id="614101"/>
    <lineage>
        <taxon>Eukaryota</taxon>
        <taxon>Metazoa</taxon>
        <taxon>Ecdysozoa</taxon>
        <taxon>Arthropoda</taxon>
        <taxon>Hexapoda</taxon>
        <taxon>Insecta</taxon>
        <taxon>Pterygota</taxon>
        <taxon>Neoptera</taxon>
        <taxon>Polyneoptera</taxon>
        <taxon>Phasmatodea</taxon>
        <taxon>Verophasmatodea</taxon>
        <taxon>Anareolatae</taxon>
        <taxon>Phasmatidae</taxon>
        <taxon>Eurycanthinae</taxon>
        <taxon>Dryococelus</taxon>
    </lineage>
</organism>
<dbReference type="InterPro" id="IPR031833">
    <property type="entry name" value="DUF4748"/>
</dbReference>
<evidence type="ECO:0000313" key="1">
    <source>
        <dbReference type="EMBL" id="KAJ8867769.1"/>
    </source>
</evidence>
<dbReference type="Pfam" id="PF15932">
    <property type="entry name" value="DUF4748"/>
    <property type="match status" value="1"/>
</dbReference>
<reference evidence="1 2" key="1">
    <citation type="submission" date="2023-02" db="EMBL/GenBank/DDBJ databases">
        <title>LHISI_Scaffold_Assembly.</title>
        <authorList>
            <person name="Stuart O.P."/>
            <person name="Cleave R."/>
            <person name="Magrath M.J.L."/>
            <person name="Mikheyev A.S."/>
        </authorList>
    </citation>
    <scope>NUCLEOTIDE SEQUENCE [LARGE SCALE GENOMIC DNA]</scope>
    <source>
        <strain evidence="1">Daus_M_001</strain>
        <tissue evidence="1">Leg muscle</tissue>
    </source>
</reference>
<dbReference type="Proteomes" id="UP001159363">
    <property type="component" value="Chromosome 14"/>
</dbReference>
<protein>
    <submittedName>
        <fullName evidence="1">Uncharacterized protein</fullName>
    </submittedName>
</protein>
<comment type="caution">
    <text evidence="1">The sequence shown here is derived from an EMBL/GenBank/DDBJ whole genome shotgun (WGS) entry which is preliminary data.</text>
</comment>
<name>A0ABQ9G5N7_9NEOP</name>
<gene>
    <name evidence="1" type="ORF">PR048_031572</name>
</gene>
<sequence length="133" mass="14939">MRLVFIYGKGVAGRVSGIRGCPTLPCLCVICYTTRHVTPSALRSLAVFMRPVCVVHGHAWSVRWTWEGARCHAASVCTICILCCRAILTGVGLYSFVLSKKSVDRNRYEAMKVRQRIRDANKGEYEAPDRKFN</sequence>
<proteinExistence type="predicted"/>
<evidence type="ECO:0000313" key="2">
    <source>
        <dbReference type="Proteomes" id="UP001159363"/>
    </source>
</evidence>